<dbReference type="EMBL" id="JACVVK020000565">
    <property type="protein sequence ID" value="KAK7465916.1"/>
    <property type="molecule type" value="Genomic_DNA"/>
</dbReference>
<comment type="caution">
    <text evidence="1">The sequence shown here is derived from an EMBL/GenBank/DDBJ whole genome shotgun (WGS) entry which is preliminary data.</text>
</comment>
<protein>
    <submittedName>
        <fullName evidence="1">Uncharacterized protein</fullName>
    </submittedName>
</protein>
<sequence length="103" mass="11059">MKRVKETSDAFRSDHRASERASCNLCVLPGDQSIQCLRSFQITAPITAKITQSSRAPIVMRVNICLISRSGNGLGYQSCSPCAALLPSGVHVWSAGRHGITDA</sequence>
<gene>
    <name evidence="1" type="ORF">BaRGS_00037526</name>
</gene>
<reference evidence="1 2" key="1">
    <citation type="journal article" date="2023" name="Sci. Data">
        <title>Genome assembly of the Korean intertidal mud-creeper Batillaria attramentaria.</title>
        <authorList>
            <person name="Patra A.K."/>
            <person name="Ho P.T."/>
            <person name="Jun S."/>
            <person name="Lee S.J."/>
            <person name="Kim Y."/>
            <person name="Won Y.J."/>
        </authorList>
    </citation>
    <scope>NUCLEOTIDE SEQUENCE [LARGE SCALE GENOMIC DNA]</scope>
    <source>
        <strain evidence="1">Wonlab-2016</strain>
    </source>
</reference>
<accession>A0ABD0J8W7</accession>
<dbReference type="AlphaFoldDB" id="A0ABD0J8W7"/>
<dbReference type="Proteomes" id="UP001519460">
    <property type="component" value="Unassembled WGS sequence"/>
</dbReference>
<proteinExistence type="predicted"/>
<evidence type="ECO:0000313" key="1">
    <source>
        <dbReference type="EMBL" id="KAK7465916.1"/>
    </source>
</evidence>
<name>A0ABD0J8W7_9CAEN</name>
<evidence type="ECO:0000313" key="2">
    <source>
        <dbReference type="Proteomes" id="UP001519460"/>
    </source>
</evidence>
<organism evidence="1 2">
    <name type="scientific">Batillaria attramentaria</name>
    <dbReference type="NCBI Taxonomy" id="370345"/>
    <lineage>
        <taxon>Eukaryota</taxon>
        <taxon>Metazoa</taxon>
        <taxon>Spiralia</taxon>
        <taxon>Lophotrochozoa</taxon>
        <taxon>Mollusca</taxon>
        <taxon>Gastropoda</taxon>
        <taxon>Caenogastropoda</taxon>
        <taxon>Sorbeoconcha</taxon>
        <taxon>Cerithioidea</taxon>
        <taxon>Batillariidae</taxon>
        <taxon>Batillaria</taxon>
    </lineage>
</organism>
<keyword evidence="2" id="KW-1185">Reference proteome</keyword>